<accession>A0A6G0NB28</accession>
<sequence length="129" mass="15078">MDVTELNFWELLKRRWACITDNDIVTMASSELPIYDQFTFEFYIYLAPTQRGTTSDVLQRTVFEQQQQKLQHLKGVKGVALGPSPRTISLFTLLGSQKELRSQCQMTTQSSRRSHWIVLLQRFQTSTMR</sequence>
<gene>
    <name evidence="1" type="ORF">PF004_g18927</name>
</gene>
<evidence type="ECO:0000313" key="2">
    <source>
        <dbReference type="Proteomes" id="UP000476176"/>
    </source>
</evidence>
<dbReference type="AlphaFoldDB" id="A0A6G0NB28"/>
<name>A0A6G0NB28_9STRA</name>
<dbReference type="EMBL" id="QXGC01001548">
    <property type="protein sequence ID" value="KAE9200706.1"/>
    <property type="molecule type" value="Genomic_DNA"/>
</dbReference>
<comment type="caution">
    <text evidence="1">The sequence shown here is derived from an EMBL/GenBank/DDBJ whole genome shotgun (WGS) entry which is preliminary data.</text>
</comment>
<protein>
    <submittedName>
        <fullName evidence="1">Uncharacterized protein</fullName>
    </submittedName>
</protein>
<dbReference type="Proteomes" id="UP000476176">
    <property type="component" value="Unassembled WGS sequence"/>
</dbReference>
<reference evidence="1 2" key="1">
    <citation type="submission" date="2018-09" db="EMBL/GenBank/DDBJ databases">
        <title>Genomic investigation of the strawberry pathogen Phytophthora fragariae indicates pathogenicity is determined by transcriptional variation in three key races.</title>
        <authorList>
            <person name="Adams T.M."/>
            <person name="Armitage A.D."/>
            <person name="Sobczyk M.K."/>
            <person name="Bates H.J."/>
            <person name="Dunwell J.M."/>
            <person name="Nellist C.F."/>
            <person name="Harrison R.J."/>
        </authorList>
    </citation>
    <scope>NUCLEOTIDE SEQUENCE [LARGE SCALE GENOMIC DNA]</scope>
    <source>
        <strain evidence="1 2">BC-23</strain>
    </source>
</reference>
<proteinExistence type="predicted"/>
<organism evidence="1 2">
    <name type="scientific">Phytophthora fragariae</name>
    <dbReference type="NCBI Taxonomy" id="53985"/>
    <lineage>
        <taxon>Eukaryota</taxon>
        <taxon>Sar</taxon>
        <taxon>Stramenopiles</taxon>
        <taxon>Oomycota</taxon>
        <taxon>Peronosporomycetes</taxon>
        <taxon>Peronosporales</taxon>
        <taxon>Peronosporaceae</taxon>
        <taxon>Phytophthora</taxon>
    </lineage>
</organism>
<evidence type="ECO:0000313" key="1">
    <source>
        <dbReference type="EMBL" id="KAE9200706.1"/>
    </source>
</evidence>